<dbReference type="InterPro" id="IPR036390">
    <property type="entry name" value="WH_DNA-bd_sf"/>
</dbReference>
<reference evidence="5 6" key="1">
    <citation type="submission" date="2019-09" db="EMBL/GenBank/DDBJ databases">
        <title>Arthrobacter zafarii sp. nov., a moderately thermotolerant and halotolerant actinobacterium isolated from Cholistan desert soil of Pakistan.</title>
        <authorList>
            <person name="Amin A."/>
            <person name="Ahmed I."/>
            <person name="Khalid N."/>
            <person name="Schumann P."/>
            <person name="Busse H.J."/>
            <person name="Khan I.U."/>
            <person name="Li S."/>
            <person name="Li W.J."/>
        </authorList>
    </citation>
    <scope>NUCLEOTIDE SEQUENCE [LARGE SCALE GENOMIC DNA]</scope>
    <source>
        <strain evidence="5 6">NCCP-1664</strain>
    </source>
</reference>
<protein>
    <submittedName>
        <fullName evidence="5">GntR family transcriptional regulator</fullName>
    </submittedName>
</protein>
<proteinExistence type="predicted"/>
<dbReference type="InterPro" id="IPR008920">
    <property type="entry name" value="TF_FadR/GntR_C"/>
</dbReference>
<dbReference type="SUPFAM" id="SSF48008">
    <property type="entry name" value="GntR ligand-binding domain-like"/>
    <property type="match status" value="1"/>
</dbReference>
<name>A0A5A7NRS8_9MICC</name>
<dbReference type="InterPro" id="IPR036388">
    <property type="entry name" value="WH-like_DNA-bd_sf"/>
</dbReference>
<evidence type="ECO:0000313" key="5">
    <source>
        <dbReference type="EMBL" id="GER23614.1"/>
    </source>
</evidence>
<dbReference type="Gene3D" id="1.10.10.10">
    <property type="entry name" value="Winged helix-like DNA-binding domain superfamily/Winged helix DNA-binding domain"/>
    <property type="match status" value="1"/>
</dbReference>
<dbReference type="Proteomes" id="UP000325307">
    <property type="component" value="Unassembled WGS sequence"/>
</dbReference>
<dbReference type="GO" id="GO:0003700">
    <property type="term" value="F:DNA-binding transcription factor activity"/>
    <property type="evidence" value="ECO:0007669"/>
    <property type="project" value="InterPro"/>
</dbReference>
<dbReference type="Pfam" id="PF00392">
    <property type="entry name" value="GntR"/>
    <property type="match status" value="1"/>
</dbReference>
<feature type="domain" description="HTH gntR-type" evidence="4">
    <location>
        <begin position="38"/>
        <end position="108"/>
    </location>
</feature>
<keyword evidence="2" id="KW-0238">DNA-binding</keyword>
<keyword evidence="6" id="KW-1185">Reference proteome</keyword>
<dbReference type="InterPro" id="IPR011711">
    <property type="entry name" value="GntR_C"/>
</dbReference>
<keyword evidence="3" id="KW-0804">Transcription</keyword>
<evidence type="ECO:0000256" key="1">
    <source>
        <dbReference type="ARBA" id="ARBA00023015"/>
    </source>
</evidence>
<evidence type="ECO:0000256" key="2">
    <source>
        <dbReference type="ARBA" id="ARBA00023125"/>
    </source>
</evidence>
<dbReference type="SMART" id="SM00345">
    <property type="entry name" value="HTH_GNTR"/>
    <property type="match status" value="1"/>
</dbReference>
<evidence type="ECO:0000259" key="4">
    <source>
        <dbReference type="PROSITE" id="PS50949"/>
    </source>
</evidence>
<dbReference type="SUPFAM" id="SSF46785">
    <property type="entry name" value="Winged helix' DNA-binding domain"/>
    <property type="match status" value="1"/>
</dbReference>
<keyword evidence="1" id="KW-0805">Transcription regulation</keyword>
<evidence type="ECO:0000256" key="3">
    <source>
        <dbReference type="ARBA" id="ARBA00023163"/>
    </source>
</evidence>
<dbReference type="PANTHER" id="PTHR43537">
    <property type="entry name" value="TRANSCRIPTIONAL REGULATOR, GNTR FAMILY"/>
    <property type="match status" value="1"/>
</dbReference>
<organism evidence="5 6">
    <name type="scientific">Zafaria cholistanensis</name>
    <dbReference type="NCBI Taxonomy" id="1682741"/>
    <lineage>
        <taxon>Bacteria</taxon>
        <taxon>Bacillati</taxon>
        <taxon>Actinomycetota</taxon>
        <taxon>Actinomycetes</taxon>
        <taxon>Micrococcales</taxon>
        <taxon>Micrococcaceae</taxon>
        <taxon>Zafaria</taxon>
    </lineage>
</organism>
<dbReference type="PROSITE" id="PS50949">
    <property type="entry name" value="HTH_GNTR"/>
    <property type="match status" value="1"/>
</dbReference>
<dbReference type="Gene3D" id="1.20.120.530">
    <property type="entry name" value="GntR ligand-binding domain-like"/>
    <property type="match status" value="1"/>
</dbReference>
<dbReference type="GO" id="GO:0003677">
    <property type="term" value="F:DNA binding"/>
    <property type="evidence" value="ECO:0007669"/>
    <property type="project" value="UniProtKB-KW"/>
</dbReference>
<gene>
    <name evidence="5" type="ORF">NCCP1664_21090</name>
</gene>
<dbReference type="Pfam" id="PF07729">
    <property type="entry name" value="FCD"/>
    <property type="match status" value="1"/>
</dbReference>
<evidence type="ECO:0000313" key="6">
    <source>
        <dbReference type="Proteomes" id="UP000325307"/>
    </source>
</evidence>
<dbReference type="EMBL" id="BKDJ01000010">
    <property type="protein sequence ID" value="GER23614.1"/>
    <property type="molecule type" value="Genomic_DNA"/>
</dbReference>
<dbReference type="PANTHER" id="PTHR43537:SF24">
    <property type="entry name" value="GLUCONATE OPERON TRANSCRIPTIONAL REPRESSOR"/>
    <property type="match status" value="1"/>
</dbReference>
<accession>A0A5A7NRS8</accession>
<dbReference type="InterPro" id="IPR000524">
    <property type="entry name" value="Tscrpt_reg_HTH_GntR"/>
</dbReference>
<dbReference type="AlphaFoldDB" id="A0A5A7NRS8"/>
<sequence length="265" mass="28264">MEAGVFRARKVEGMSTRPAPGAGVPAIDSAALAGYDRRSAIDAVKLRIGLAISLGLLKPGERLPDQQEVALGLSVSPITARRALASLAEQGVVVRRRGRGGGTFVADEPPHRVLQELAASPAESQAAHRLVDRRLLFECAVTHYAAVNATAEQLEELGRLTAEMAASTNWSDYHQADERFHRLVAAASGLGTAVEAYNETLTELYAYFIPYPIALLHQSNQDHIALVASLQAGDVAAAVEVSRRHVDVLHRTMFMGLAGGTSAPE</sequence>
<dbReference type="SMART" id="SM00895">
    <property type="entry name" value="FCD"/>
    <property type="match status" value="1"/>
</dbReference>
<comment type="caution">
    <text evidence="5">The sequence shown here is derived from an EMBL/GenBank/DDBJ whole genome shotgun (WGS) entry which is preliminary data.</text>
</comment>